<feature type="compositionally biased region" description="Basic and acidic residues" evidence="1">
    <location>
        <begin position="64"/>
        <end position="79"/>
    </location>
</feature>
<gene>
    <name evidence="2" type="ORF">JX265_012671</name>
</gene>
<proteinExistence type="predicted"/>
<accession>A0A9P9WAF0</accession>
<keyword evidence="3" id="KW-1185">Reference proteome</keyword>
<feature type="region of interest" description="Disordered" evidence="1">
    <location>
        <begin position="62"/>
        <end position="90"/>
    </location>
</feature>
<comment type="caution">
    <text evidence="2">The sequence shown here is derived from an EMBL/GenBank/DDBJ whole genome shotgun (WGS) entry which is preliminary data.</text>
</comment>
<dbReference type="AlphaFoldDB" id="A0A9P9WAF0"/>
<dbReference type="Proteomes" id="UP000829685">
    <property type="component" value="Unassembled WGS sequence"/>
</dbReference>
<dbReference type="EMBL" id="JAFIMR010000056">
    <property type="protein sequence ID" value="KAI1853840.1"/>
    <property type="molecule type" value="Genomic_DNA"/>
</dbReference>
<evidence type="ECO:0000313" key="3">
    <source>
        <dbReference type="Proteomes" id="UP000829685"/>
    </source>
</evidence>
<organism evidence="2 3">
    <name type="scientific">Neoarthrinium moseri</name>
    <dbReference type="NCBI Taxonomy" id="1658444"/>
    <lineage>
        <taxon>Eukaryota</taxon>
        <taxon>Fungi</taxon>
        <taxon>Dikarya</taxon>
        <taxon>Ascomycota</taxon>
        <taxon>Pezizomycotina</taxon>
        <taxon>Sordariomycetes</taxon>
        <taxon>Xylariomycetidae</taxon>
        <taxon>Amphisphaeriales</taxon>
        <taxon>Apiosporaceae</taxon>
        <taxon>Neoarthrinium</taxon>
    </lineage>
</organism>
<name>A0A9P9WAF0_9PEZI</name>
<evidence type="ECO:0000256" key="1">
    <source>
        <dbReference type="SAM" id="MobiDB-lite"/>
    </source>
</evidence>
<sequence length="90" mass="9612">MPLVAGHWRMQFDTSLHCIAARVPRVSWLAAVMSDSRETQLPPPAQNTAGFALARRIKGAAGESRVKNAEEAKEKKKPDGTLANTAGGEG</sequence>
<protein>
    <submittedName>
        <fullName evidence="2">Uncharacterized protein</fullName>
    </submittedName>
</protein>
<evidence type="ECO:0000313" key="2">
    <source>
        <dbReference type="EMBL" id="KAI1853840.1"/>
    </source>
</evidence>
<reference evidence="2" key="1">
    <citation type="submission" date="2021-03" db="EMBL/GenBank/DDBJ databases">
        <title>Revisited historic fungal species revealed as producer of novel bioactive compounds through whole genome sequencing and comparative genomics.</title>
        <authorList>
            <person name="Vignolle G.A."/>
            <person name="Hochenegger N."/>
            <person name="Mach R.L."/>
            <person name="Mach-Aigner A.R."/>
            <person name="Javad Rahimi M."/>
            <person name="Salim K.A."/>
            <person name="Chan C.M."/>
            <person name="Lim L.B.L."/>
            <person name="Cai F."/>
            <person name="Druzhinina I.S."/>
            <person name="U'Ren J.M."/>
            <person name="Derntl C."/>
        </authorList>
    </citation>
    <scope>NUCLEOTIDE SEQUENCE</scope>
    <source>
        <strain evidence="2">TUCIM 5799</strain>
    </source>
</reference>